<reference evidence="2 3" key="1">
    <citation type="submission" date="2016-03" db="EMBL/GenBank/DDBJ databases">
        <title>Cyphomyrmex costatus WGS genome.</title>
        <authorList>
            <person name="Nygaard S."/>
            <person name="Hu H."/>
            <person name="Boomsma J."/>
            <person name="Zhang G."/>
        </authorList>
    </citation>
    <scope>NUCLEOTIDE SEQUENCE [LARGE SCALE GENOMIC DNA]</scope>
    <source>
        <strain evidence="2">MS0001</strain>
        <tissue evidence="2">Whole body</tissue>
    </source>
</reference>
<protein>
    <submittedName>
        <fullName evidence="2">Copia protein</fullName>
    </submittedName>
</protein>
<dbReference type="GO" id="GO:0015074">
    <property type="term" value="P:DNA integration"/>
    <property type="evidence" value="ECO:0007669"/>
    <property type="project" value="InterPro"/>
</dbReference>
<gene>
    <name evidence="2" type="ORF">ALC62_02482</name>
</gene>
<dbReference type="STRING" id="456900.A0A151IN10"/>
<dbReference type="Proteomes" id="UP000078542">
    <property type="component" value="Unassembled WGS sequence"/>
</dbReference>
<dbReference type="SUPFAM" id="SSF53098">
    <property type="entry name" value="Ribonuclease H-like"/>
    <property type="match status" value="1"/>
</dbReference>
<dbReference type="AlphaFoldDB" id="A0A151IN10"/>
<dbReference type="PANTHER" id="PTHR42648:SF28">
    <property type="entry name" value="TRANSPOSON-ENCODED PROTEIN WITH RIBONUCLEASE H-LIKE AND RETROVIRUS ZINC FINGER-LIKE DOMAINS"/>
    <property type="match status" value="1"/>
</dbReference>
<dbReference type="Gene3D" id="3.30.420.10">
    <property type="entry name" value="Ribonuclease H-like superfamily/Ribonuclease H"/>
    <property type="match status" value="1"/>
</dbReference>
<dbReference type="InterPro" id="IPR001584">
    <property type="entry name" value="Integrase_cat-core"/>
</dbReference>
<dbReference type="InterPro" id="IPR012337">
    <property type="entry name" value="RNaseH-like_sf"/>
</dbReference>
<dbReference type="GO" id="GO:0003676">
    <property type="term" value="F:nucleic acid binding"/>
    <property type="evidence" value="ECO:0007669"/>
    <property type="project" value="InterPro"/>
</dbReference>
<keyword evidence="3" id="KW-1185">Reference proteome</keyword>
<proteinExistence type="predicted"/>
<dbReference type="EMBL" id="KQ976997">
    <property type="protein sequence ID" value="KYN06568.1"/>
    <property type="molecule type" value="Genomic_DNA"/>
</dbReference>
<dbReference type="InterPro" id="IPR036397">
    <property type="entry name" value="RNaseH_sf"/>
</dbReference>
<accession>A0A151IN10</accession>
<dbReference type="PANTHER" id="PTHR42648">
    <property type="entry name" value="TRANSPOSASE, PUTATIVE-RELATED"/>
    <property type="match status" value="1"/>
</dbReference>
<name>A0A151IN10_9HYME</name>
<dbReference type="PROSITE" id="PS50994">
    <property type="entry name" value="INTEGRASE"/>
    <property type="match status" value="1"/>
</dbReference>
<sequence length="207" mass="24099">MCDIIKLSIKDLEELKNICEICQQAKQSRLKFGNGRIKAERPFQIIHTNLCETHWNLKVSKIRCDNGKEYVNKDVQVWCKTRGIIMDTTTPYTLQLNGKAEKLNKTLLDKVRALLFDSTLDKEMWGEAFYCATYILNRLPINTLEKTPYEMWEKRKPNLESMQIFGSIAHAKNLGPQKKVDERSSKLLFVGYALNGYRLWSQEKCSN</sequence>
<evidence type="ECO:0000313" key="3">
    <source>
        <dbReference type="Proteomes" id="UP000078542"/>
    </source>
</evidence>
<evidence type="ECO:0000313" key="2">
    <source>
        <dbReference type="EMBL" id="KYN06568.1"/>
    </source>
</evidence>
<dbReference type="InterPro" id="IPR039537">
    <property type="entry name" value="Retrotran_Ty1/copia-like"/>
</dbReference>
<evidence type="ECO:0000259" key="1">
    <source>
        <dbReference type="PROSITE" id="PS50994"/>
    </source>
</evidence>
<organism evidence="2 3">
    <name type="scientific">Cyphomyrmex costatus</name>
    <dbReference type="NCBI Taxonomy" id="456900"/>
    <lineage>
        <taxon>Eukaryota</taxon>
        <taxon>Metazoa</taxon>
        <taxon>Ecdysozoa</taxon>
        <taxon>Arthropoda</taxon>
        <taxon>Hexapoda</taxon>
        <taxon>Insecta</taxon>
        <taxon>Pterygota</taxon>
        <taxon>Neoptera</taxon>
        <taxon>Endopterygota</taxon>
        <taxon>Hymenoptera</taxon>
        <taxon>Apocrita</taxon>
        <taxon>Aculeata</taxon>
        <taxon>Formicoidea</taxon>
        <taxon>Formicidae</taxon>
        <taxon>Myrmicinae</taxon>
        <taxon>Cyphomyrmex</taxon>
    </lineage>
</organism>
<feature type="domain" description="Integrase catalytic" evidence="1">
    <location>
        <begin position="62"/>
        <end position="156"/>
    </location>
</feature>